<reference evidence="1 2" key="1">
    <citation type="submission" date="2020-08" db="EMBL/GenBank/DDBJ databases">
        <title>Genomic Encyclopedia of Type Strains, Phase IV (KMG-IV): sequencing the most valuable type-strain genomes for metagenomic binning, comparative biology and taxonomic classification.</title>
        <authorList>
            <person name="Goeker M."/>
        </authorList>
    </citation>
    <scope>NUCLEOTIDE SEQUENCE [LARGE SCALE GENOMIC DNA]</scope>
    <source>
        <strain evidence="1 2">DSM 22071</strain>
    </source>
</reference>
<organism evidence="1 2">
    <name type="scientific">Desulfurispira natronophila</name>
    <dbReference type="NCBI Taxonomy" id="682562"/>
    <lineage>
        <taxon>Bacteria</taxon>
        <taxon>Pseudomonadati</taxon>
        <taxon>Chrysiogenota</taxon>
        <taxon>Chrysiogenia</taxon>
        <taxon>Chrysiogenales</taxon>
        <taxon>Chrysiogenaceae</taxon>
        <taxon>Desulfurispira</taxon>
    </lineage>
</organism>
<accession>A0A7W7Y4I2</accession>
<proteinExistence type="predicted"/>
<dbReference type="Proteomes" id="UP000528322">
    <property type="component" value="Unassembled WGS sequence"/>
</dbReference>
<dbReference type="AlphaFoldDB" id="A0A7W7Y4I2"/>
<evidence type="ECO:0000313" key="1">
    <source>
        <dbReference type="EMBL" id="MBB5021889.1"/>
    </source>
</evidence>
<comment type="caution">
    <text evidence="1">The sequence shown here is derived from an EMBL/GenBank/DDBJ whole genome shotgun (WGS) entry which is preliminary data.</text>
</comment>
<gene>
    <name evidence="1" type="ORF">HNR37_001203</name>
</gene>
<dbReference type="EMBL" id="JACHID010000006">
    <property type="protein sequence ID" value="MBB5021889.1"/>
    <property type="molecule type" value="Genomic_DNA"/>
</dbReference>
<dbReference type="RefSeq" id="WP_183731418.1">
    <property type="nucleotide sequence ID" value="NZ_JACHID010000006.1"/>
</dbReference>
<evidence type="ECO:0008006" key="3">
    <source>
        <dbReference type="Google" id="ProtNLM"/>
    </source>
</evidence>
<protein>
    <recommendedName>
        <fullName evidence="3">LPP20 lipoprotein</fullName>
    </recommendedName>
</protein>
<dbReference type="PROSITE" id="PS51257">
    <property type="entry name" value="PROKAR_LIPOPROTEIN"/>
    <property type="match status" value="1"/>
</dbReference>
<name>A0A7W7Y4I2_9BACT</name>
<sequence length="189" mass="21021">MNKLFWIMMITGMILLAGCGKKTPPLQEQDPTLPDWIYTPQVEDGLAESACVDAVGSMTMQRNRAASQARQQLASTLGVQVQGYLTDYQRAITTEEDGTSTGATFESVTRQVVNERLVGSRIVESGYFTLEDKRQFCVLLAVSQPEVMEMVEAAQSAAGLEEDPLTQSQLRERYFSDQALQSLDRQLEQ</sequence>
<keyword evidence="2" id="KW-1185">Reference proteome</keyword>
<evidence type="ECO:0000313" key="2">
    <source>
        <dbReference type="Proteomes" id="UP000528322"/>
    </source>
</evidence>